<keyword evidence="3" id="KW-0813">Transport</keyword>
<feature type="domain" description="EamA" evidence="9">
    <location>
        <begin position="9"/>
        <end position="144"/>
    </location>
</feature>
<dbReference type="Pfam" id="PF00892">
    <property type="entry name" value="EamA"/>
    <property type="match status" value="1"/>
</dbReference>
<evidence type="ECO:0000313" key="10">
    <source>
        <dbReference type="EMBL" id="SFL01602.1"/>
    </source>
</evidence>
<dbReference type="GO" id="GO:0005886">
    <property type="term" value="C:plasma membrane"/>
    <property type="evidence" value="ECO:0007669"/>
    <property type="project" value="UniProtKB-SubCell"/>
</dbReference>
<dbReference type="PROSITE" id="PS51257">
    <property type="entry name" value="PROKAR_LIPOPROTEIN"/>
    <property type="match status" value="1"/>
</dbReference>
<keyword evidence="7 8" id="KW-0472">Membrane</keyword>
<feature type="transmembrane region" description="Helical" evidence="8">
    <location>
        <begin position="45"/>
        <end position="67"/>
    </location>
</feature>
<dbReference type="AlphaFoldDB" id="A0A1I4E757"/>
<evidence type="ECO:0000256" key="1">
    <source>
        <dbReference type="ARBA" id="ARBA00004651"/>
    </source>
</evidence>
<keyword evidence="6 8" id="KW-1133">Transmembrane helix</keyword>
<evidence type="ECO:0000256" key="4">
    <source>
        <dbReference type="ARBA" id="ARBA00022475"/>
    </source>
</evidence>
<feature type="transmembrane region" description="Helical" evidence="8">
    <location>
        <begin position="211"/>
        <end position="230"/>
    </location>
</feature>
<dbReference type="InterPro" id="IPR037185">
    <property type="entry name" value="EmrE-like"/>
</dbReference>
<evidence type="ECO:0000256" key="2">
    <source>
        <dbReference type="ARBA" id="ARBA00007362"/>
    </source>
</evidence>
<evidence type="ECO:0000259" key="9">
    <source>
        <dbReference type="Pfam" id="PF00892"/>
    </source>
</evidence>
<keyword evidence="11" id="KW-1185">Reference proteome</keyword>
<evidence type="ECO:0000256" key="8">
    <source>
        <dbReference type="SAM" id="Phobius"/>
    </source>
</evidence>
<name>A0A1I4E757_9RHOB</name>
<keyword evidence="5 8" id="KW-0812">Transmembrane</keyword>
<sequence>MRFSPSVQGVLALILACTVWGLSPLYYHLLAHVPPLEVLCYRTVWSLIFLGALLAVQGRLGLVGAALRDRRTMLLIVASAVTISLNWFGFIYSISIGNALEASLGYYIFPLVAVVLGWLVFRESLSRAQIAAVLLAAVAVIVLTIGLGVAPWIALGLALTFGAYGVLKKGLDLGGVVSVTAEVAVLAPLALLWLIFRGTEIGNHAMNWPDMALLALSGILTGVPLILFSFATRRLRLSTVGLLQYLNPTLQFGCAVLFFGNVLTPWHAIAFPMIWAALALYSVSTIAADRRARRRARAVI</sequence>
<feature type="transmembrane region" description="Helical" evidence="8">
    <location>
        <begin position="104"/>
        <end position="121"/>
    </location>
</feature>
<keyword evidence="4" id="KW-1003">Cell membrane</keyword>
<dbReference type="SUPFAM" id="SSF103481">
    <property type="entry name" value="Multidrug resistance efflux transporter EmrE"/>
    <property type="match status" value="2"/>
</dbReference>
<dbReference type="Proteomes" id="UP000199550">
    <property type="component" value="Unassembled WGS sequence"/>
</dbReference>
<gene>
    <name evidence="10" type="ORF">SAMN04488004_10673</name>
</gene>
<evidence type="ECO:0000256" key="3">
    <source>
        <dbReference type="ARBA" id="ARBA00022448"/>
    </source>
</evidence>
<proteinExistence type="inferred from homology"/>
<comment type="similarity">
    <text evidence="2">Belongs to the EamA transporter family.</text>
</comment>
<protein>
    <submittedName>
        <fullName evidence="10">Chloramphenicol-sensitive protein RarD</fullName>
    </submittedName>
</protein>
<dbReference type="PANTHER" id="PTHR22911:SF137">
    <property type="entry name" value="SOLUTE CARRIER FAMILY 35 MEMBER G2-RELATED"/>
    <property type="match status" value="1"/>
</dbReference>
<reference evidence="10 11" key="1">
    <citation type="submission" date="2016-10" db="EMBL/GenBank/DDBJ databases">
        <authorList>
            <person name="de Groot N.N."/>
        </authorList>
    </citation>
    <scope>NUCLEOTIDE SEQUENCE [LARGE SCALE GENOMIC DNA]</scope>
    <source>
        <strain evidence="10 11">DSM 16199</strain>
    </source>
</reference>
<feature type="transmembrane region" description="Helical" evidence="8">
    <location>
        <begin position="74"/>
        <end position="92"/>
    </location>
</feature>
<evidence type="ECO:0000313" key="11">
    <source>
        <dbReference type="Proteomes" id="UP000199550"/>
    </source>
</evidence>
<dbReference type="EMBL" id="FOTF01000006">
    <property type="protein sequence ID" value="SFL01602.1"/>
    <property type="molecule type" value="Genomic_DNA"/>
</dbReference>
<accession>A0A1I4E757</accession>
<feature type="transmembrane region" description="Helical" evidence="8">
    <location>
        <begin position="151"/>
        <end position="167"/>
    </location>
</feature>
<feature type="transmembrane region" description="Helical" evidence="8">
    <location>
        <begin position="128"/>
        <end position="145"/>
    </location>
</feature>
<dbReference type="STRING" id="195913.SAMN04488004_10673"/>
<organism evidence="10 11">
    <name type="scientific">Loktanella salsilacus</name>
    <dbReference type="NCBI Taxonomy" id="195913"/>
    <lineage>
        <taxon>Bacteria</taxon>
        <taxon>Pseudomonadati</taxon>
        <taxon>Pseudomonadota</taxon>
        <taxon>Alphaproteobacteria</taxon>
        <taxon>Rhodobacterales</taxon>
        <taxon>Roseobacteraceae</taxon>
        <taxon>Loktanella</taxon>
    </lineage>
</organism>
<dbReference type="RefSeq" id="WP_090187396.1">
    <property type="nucleotide sequence ID" value="NZ_CAXIDI010000003.1"/>
</dbReference>
<feature type="transmembrane region" description="Helical" evidence="8">
    <location>
        <begin position="242"/>
        <end position="263"/>
    </location>
</feature>
<feature type="transmembrane region" description="Helical" evidence="8">
    <location>
        <begin position="269"/>
        <end position="288"/>
    </location>
</feature>
<dbReference type="InterPro" id="IPR000620">
    <property type="entry name" value="EamA_dom"/>
</dbReference>
<feature type="transmembrane region" description="Helical" evidence="8">
    <location>
        <begin position="174"/>
        <end position="196"/>
    </location>
</feature>
<comment type="subcellular location">
    <subcellularLocation>
        <location evidence="1">Cell membrane</location>
        <topology evidence="1">Multi-pass membrane protein</topology>
    </subcellularLocation>
</comment>
<evidence type="ECO:0000256" key="5">
    <source>
        <dbReference type="ARBA" id="ARBA00022692"/>
    </source>
</evidence>
<dbReference type="InterPro" id="IPR004626">
    <property type="entry name" value="RarD"/>
</dbReference>
<dbReference type="NCBIfam" id="TIGR00688">
    <property type="entry name" value="rarD"/>
    <property type="match status" value="1"/>
</dbReference>
<evidence type="ECO:0000256" key="6">
    <source>
        <dbReference type="ARBA" id="ARBA00022989"/>
    </source>
</evidence>
<dbReference type="PANTHER" id="PTHR22911">
    <property type="entry name" value="ACYL-MALONYL CONDENSING ENZYME-RELATED"/>
    <property type="match status" value="1"/>
</dbReference>
<evidence type="ECO:0000256" key="7">
    <source>
        <dbReference type="ARBA" id="ARBA00023136"/>
    </source>
</evidence>
<dbReference type="OrthoDB" id="369870at2"/>